<dbReference type="Pfam" id="PF00078">
    <property type="entry name" value="RVT_1"/>
    <property type="match status" value="1"/>
</dbReference>
<accession>A0A392LX77</accession>
<dbReference type="InterPro" id="IPR043502">
    <property type="entry name" value="DNA/RNA_pol_sf"/>
</dbReference>
<dbReference type="EMBL" id="LXQA010000011">
    <property type="protein sequence ID" value="MCH79274.1"/>
    <property type="molecule type" value="Genomic_DNA"/>
</dbReference>
<evidence type="ECO:0000313" key="4">
    <source>
        <dbReference type="Proteomes" id="UP000265520"/>
    </source>
</evidence>
<organism evidence="3 4">
    <name type="scientific">Trifolium medium</name>
    <dbReference type="NCBI Taxonomy" id="97028"/>
    <lineage>
        <taxon>Eukaryota</taxon>
        <taxon>Viridiplantae</taxon>
        <taxon>Streptophyta</taxon>
        <taxon>Embryophyta</taxon>
        <taxon>Tracheophyta</taxon>
        <taxon>Spermatophyta</taxon>
        <taxon>Magnoliopsida</taxon>
        <taxon>eudicotyledons</taxon>
        <taxon>Gunneridae</taxon>
        <taxon>Pentapetalae</taxon>
        <taxon>rosids</taxon>
        <taxon>fabids</taxon>
        <taxon>Fabales</taxon>
        <taxon>Fabaceae</taxon>
        <taxon>Papilionoideae</taxon>
        <taxon>50 kb inversion clade</taxon>
        <taxon>NPAAA clade</taxon>
        <taxon>Hologalegina</taxon>
        <taxon>IRL clade</taxon>
        <taxon>Trifolieae</taxon>
        <taxon>Trifolium</taxon>
    </lineage>
</organism>
<feature type="domain" description="RNase H type-1" evidence="2">
    <location>
        <begin position="850"/>
        <end position="979"/>
    </location>
</feature>
<dbReference type="InterPro" id="IPR036397">
    <property type="entry name" value="RNaseH_sf"/>
</dbReference>
<dbReference type="Gene3D" id="3.30.420.10">
    <property type="entry name" value="Ribonuclease H-like superfamily/Ribonuclease H"/>
    <property type="match status" value="1"/>
</dbReference>
<keyword evidence="3" id="KW-0808">Transferase</keyword>
<dbReference type="PROSITE" id="PS50879">
    <property type="entry name" value="RNASE_H_1"/>
    <property type="match status" value="1"/>
</dbReference>
<dbReference type="GO" id="GO:0004523">
    <property type="term" value="F:RNA-DNA hybrid ribonuclease activity"/>
    <property type="evidence" value="ECO:0007669"/>
    <property type="project" value="InterPro"/>
</dbReference>
<dbReference type="Proteomes" id="UP000265520">
    <property type="component" value="Unassembled WGS sequence"/>
</dbReference>
<dbReference type="AlphaFoldDB" id="A0A392LX77"/>
<dbReference type="InterPro" id="IPR002156">
    <property type="entry name" value="RNaseH_domain"/>
</dbReference>
<dbReference type="InterPro" id="IPR000477">
    <property type="entry name" value="RT_dom"/>
</dbReference>
<dbReference type="InterPro" id="IPR044730">
    <property type="entry name" value="RNase_H-like_dom_plant"/>
</dbReference>
<dbReference type="GO" id="GO:0003676">
    <property type="term" value="F:nucleic acid binding"/>
    <property type="evidence" value="ECO:0007669"/>
    <property type="project" value="InterPro"/>
</dbReference>
<sequence>MVRIDGIQRKLQTERRNKFLFRLEKELQDELAHILKTEELMWFQRSRAKWLVDGDRNTRYYHLKAITRRRYNKINMLRDTQGNWIENVDALKQMANDYYKVLFSANGSVVNWYQTAVTFPRLHEDDLQVIRGDITNAEVKEAVFNMSPWKAPGLDGFPAGFYQKSWDIVGQSVCEFVKRVWSNPFGVRDINCTDICLIPKVDQPETIQQFRPISLCNTLYKVVSKVMTNRIKDTINKVVSPHQTGFIPGRSIHENIVVAQEMAHSMRQLNGKVGYPTKWIDVVMTSVTSVRTNVKWNGERAEYFHPQQGIRQGDPISPYLFVICVDKLSHLITQGVHEGEWKPMRAGRNGPLISHLMFADDLILFAEANSSQMSVVLKILDQFCQLSGQQVSHEKTSIMFSKNVSSKIREELVMQSGFNETPSLGKYLGVPLVGRAPKRSDFNYLIDQVKNKLSAWKAKQLSFAGRVTLSKSVIEAIPIYPMMTTPIPKACLNEIQKIHRAFIWGDEEGNRKYHAVRWDVVTKPKVFGGLGIRRLVHMNKACLMKLGWAIRSGKNALWIDVVKGKYDRQNSNFETPLVRAQDSSLWKSLYDALHSFHMYEFWVLGNGNSVNAWSDKWLVHGKSIEEMGFVIPDALQNWKVKDLVDTNGFWNLEILSTWLPHNIVSKLFSIVPPNNNSAADIRAWSGSADGDFNIASAYTRLCQFSDEEWDVGWLNIWKLQVPERVRSFIWLVRHDRLITNYRKSKMRLCDPWCNHCVDIVEDTMHVLRDCPLAKGVWCNLLNGAARDSFYAANREDWMKLNTSQDLGKVSANSWSCVWAVGCHFLWLWRNREAHGDERKGVIQVGWNHPEGDWIMLNTDGASRRSDLAGCGGLLRNSNGQWLGGFSHHLGCCNSYLAELWGVLDGLTFAFDRGHKKIELHTDSCVVVQTLQSGREGSVVGWRLIQQIRRMLAMDWEVRICHSYREANYCADALANMGCEHESGKRVYEQCRVRLSSLLLADVMGITTPRVISL</sequence>
<dbReference type="PROSITE" id="PS50878">
    <property type="entry name" value="RT_POL"/>
    <property type="match status" value="1"/>
</dbReference>
<dbReference type="Pfam" id="PF13456">
    <property type="entry name" value="RVT_3"/>
    <property type="match status" value="1"/>
</dbReference>
<comment type="caution">
    <text evidence="3">The sequence shown here is derived from an EMBL/GenBank/DDBJ whole genome shotgun (WGS) entry which is preliminary data.</text>
</comment>
<dbReference type="CDD" id="cd06222">
    <property type="entry name" value="RNase_H_like"/>
    <property type="match status" value="1"/>
</dbReference>
<keyword evidence="3" id="KW-0548">Nucleotidyltransferase</keyword>
<dbReference type="CDD" id="cd01650">
    <property type="entry name" value="RT_nLTR_like"/>
    <property type="match status" value="1"/>
</dbReference>
<dbReference type="Pfam" id="PF13966">
    <property type="entry name" value="zf-RVT"/>
    <property type="match status" value="1"/>
</dbReference>
<dbReference type="InterPro" id="IPR012337">
    <property type="entry name" value="RNaseH-like_sf"/>
</dbReference>
<dbReference type="InterPro" id="IPR026960">
    <property type="entry name" value="RVT-Znf"/>
</dbReference>
<evidence type="ECO:0000259" key="2">
    <source>
        <dbReference type="PROSITE" id="PS50879"/>
    </source>
</evidence>
<dbReference type="SUPFAM" id="SSF53098">
    <property type="entry name" value="Ribonuclease H-like"/>
    <property type="match status" value="1"/>
</dbReference>
<feature type="domain" description="Reverse transcriptase" evidence="1">
    <location>
        <begin position="179"/>
        <end position="432"/>
    </location>
</feature>
<protein>
    <submittedName>
        <fullName evidence="3">Putative non-LTR retroelement reverse transcriptase</fullName>
    </submittedName>
</protein>
<evidence type="ECO:0000313" key="3">
    <source>
        <dbReference type="EMBL" id="MCH79274.1"/>
    </source>
</evidence>
<dbReference type="SUPFAM" id="SSF56672">
    <property type="entry name" value="DNA/RNA polymerases"/>
    <property type="match status" value="1"/>
</dbReference>
<dbReference type="PANTHER" id="PTHR33116:SF70">
    <property type="entry name" value="NON-LTR RETROELEMENT REVERSE TRANSCRIPTASE-LIKE PROTEIN"/>
    <property type="match status" value="1"/>
</dbReference>
<gene>
    <name evidence="3" type="ORF">A2U01_0000020</name>
</gene>
<reference evidence="3 4" key="1">
    <citation type="journal article" date="2018" name="Front. Plant Sci.">
        <title>Red Clover (Trifolium pratense) and Zigzag Clover (T. medium) - A Picture of Genomic Similarities and Differences.</title>
        <authorList>
            <person name="Dluhosova J."/>
            <person name="Istvanek J."/>
            <person name="Nedelnik J."/>
            <person name="Repkova J."/>
        </authorList>
    </citation>
    <scope>NUCLEOTIDE SEQUENCE [LARGE SCALE GENOMIC DNA]</scope>
    <source>
        <strain evidence="4">cv. 10/8</strain>
        <tissue evidence="3">Leaf</tissue>
    </source>
</reference>
<keyword evidence="4" id="KW-1185">Reference proteome</keyword>
<dbReference type="GO" id="GO:0003964">
    <property type="term" value="F:RNA-directed DNA polymerase activity"/>
    <property type="evidence" value="ECO:0007669"/>
    <property type="project" value="UniProtKB-KW"/>
</dbReference>
<name>A0A392LX77_9FABA</name>
<proteinExistence type="predicted"/>
<dbReference type="PANTHER" id="PTHR33116">
    <property type="entry name" value="REVERSE TRANSCRIPTASE ZINC-BINDING DOMAIN-CONTAINING PROTEIN-RELATED-RELATED"/>
    <property type="match status" value="1"/>
</dbReference>
<evidence type="ECO:0000259" key="1">
    <source>
        <dbReference type="PROSITE" id="PS50878"/>
    </source>
</evidence>
<keyword evidence="3" id="KW-0695">RNA-directed DNA polymerase</keyword>